<protein>
    <submittedName>
        <fullName evidence="2">Uncharacterized protein</fullName>
    </submittedName>
</protein>
<feature type="transmembrane region" description="Helical" evidence="1">
    <location>
        <begin position="12"/>
        <end position="33"/>
    </location>
</feature>
<accession>S3JU93</accession>
<dbReference type="EMBL" id="ATDT01000021">
    <property type="protein sequence ID" value="EPF16684.1"/>
    <property type="molecule type" value="Genomic_DNA"/>
</dbReference>
<keyword evidence="1" id="KW-0812">Transmembrane</keyword>
<dbReference type="Proteomes" id="UP000014585">
    <property type="component" value="Unassembled WGS sequence"/>
</dbReference>
<name>S3JU93_9ENTR</name>
<organism evidence="2 3">
    <name type="scientific">Cedecea davisae DSM 4568</name>
    <dbReference type="NCBI Taxonomy" id="566551"/>
    <lineage>
        <taxon>Bacteria</taxon>
        <taxon>Pseudomonadati</taxon>
        <taxon>Pseudomonadota</taxon>
        <taxon>Gammaproteobacteria</taxon>
        <taxon>Enterobacterales</taxon>
        <taxon>Enterobacteriaceae</taxon>
        <taxon>Cedecea</taxon>
    </lineage>
</organism>
<sequence length="39" mass="4086">MSGQSIMQGNSVAAGAVFHYITPAFALFICGVLRGPILF</sequence>
<gene>
    <name evidence="2" type="ORF">HMPREF0201_02430</name>
</gene>
<dbReference type="AlphaFoldDB" id="S3JU93"/>
<keyword evidence="1" id="KW-1133">Transmembrane helix</keyword>
<dbReference type="HOGENOM" id="CLU_3306755_0_0_6"/>
<evidence type="ECO:0000313" key="3">
    <source>
        <dbReference type="Proteomes" id="UP000014585"/>
    </source>
</evidence>
<comment type="caution">
    <text evidence="2">The sequence shown here is derived from an EMBL/GenBank/DDBJ whole genome shotgun (WGS) entry which is preliminary data.</text>
</comment>
<evidence type="ECO:0000256" key="1">
    <source>
        <dbReference type="SAM" id="Phobius"/>
    </source>
</evidence>
<evidence type="ECO:0000313" key="2">
    <source>
        <dbReference type="EMBL" id="EPF16684.1"/>
    </source>
</evidence>
<keyword evidence="1" id="KW-0472">Membrane</keyword>
<proteinExistence type="predicted"/>
<reference evidence="2 3" key="1">
    <citation type="submission" date="2013-04" db="EMBL/GenBank/DDBJ databases">
        <authorList>
            <person name="Weinstock G."/>
            <person name="Sodergren E."/>
            <person name="Lobos E.A."/>
            <person name="Fulton L."/>
            <person name="Fulton R."/>
            <person name="Courtney L."/>
            <person name="Fronick C."/>
            <person name="O'Laughlin M."/>
            <person name="Godfrey J."/>
            <person name="Wilson R.M."/>
            <person name="Miner T."/>
            <person name="Farmer C."/>
            <person name="Delehaunty K."/>
            <person name="Cordes M."/>
            <person name="Minx P."/>
            <person name="Tomlinson C."/>
            <person name="Chen J."/>
            <person name="Wollam A."/>
            <person name="Pepin K.H."/>
            <person name="Palsikar V.B."/>
            <person name="Zhang X."/>
            <person name="Suruliraj S."/>
            <person name="Perna N.T."/>
            <person name="Plunkett G."/>
            <person name="Warren W."/>
            <person name="Mitreva M."/>
            <person name="Mardis E.R."/>
            <person name="Wilson R.K."/>
        </authorList>
    </citation>
    <scope>NUCLEOTIDE SEQUENCE [LARGE SCALE GENOMIC DNA]</scope>
    <source>
        <strain evidence="2 3">DSM 4568</strain>
    </source>
</reference>